<organism evidence="1 2">
    <name type="scientific">Pseudoalteromonas luteoviolacea</name>
    <dbReference type="NCBI Taxonomy" id="43657"/>
    <lineage>
        <taxon>Bacteria</taxon>
        <taxon>Pseudomonadati</taxon>
        <taxon>Pseudomonadota</taxon>
        <taxon>Gammaproteobacteria</taxon>
        <taxon>Alteromonadales</taxon>
        <taxon>Pseudoalteromonadaceae</taxon>
        <taxon>Pseudoalteromonas</taxon>
    </lineage>
</organism>
<sequence>MAKRIVISIGILLLIMGCSSSYQVEEMSVGIGAERSADLMVGTVLFDDQWTVPAGSIGCCWGDGGARSFVYDVPFPSKVIVAWYDMDTDLFRVGEAKIDNKTGYEFIKKMKPVIVRSTGEYSDYELPYLIVGMKRNGLIKVWISNSPADAIGRESLEIGSGMAQIKELPPADER</sequence>
<comment type="caution">
    <text evidence="1">The sequence shown here is derived from an EMBL/GenBank/DDBJ whole genome shotgun (WGS) entry which is preliminary data.</text>
</comment>
<evidence type="ECO:0008006" key="3">
    <source>
        <dbReference type="Google" id="ProtNLM"/>
    </source>
</evidence>
<gene>
    <name evidence="1" type="ORF">JF50_18685</name>
</gene>
<protein>
    <recommendedName>
        <fullName evidence="3">DUF2931 family protein</fullName>
    </recommendedName>
</protein>
<dbReference type="EMBL" id="JWIC01000007">
    <property type="protein sequence ID" value="KID56281.1"/>
    <property type="molecule type" value="Genomic_DNA"/>
</dbReference>
<name>A0A0C1Q6K3_9GAMM</name>
<evidence type="ECO:0000313" key="2">
    <source>
        <dbReference type="Proteomes" id="UP000031327"/>
    </source>
</evidence>
<reference evidence="1 2" key="1">
    <citation type="submission" date="2014-12" db="EMBL/GenBank/DDBJ databases">
        <title>Draft Genome Sequence of Pseudoalteromonas luteoviolacea HI1.</title>
        <authorList>
            <person name="Asahina A.Y."/>
            <person name="Hadfield M.G."/>
        </authorList>
    </citation>
    <scope>NUCLEOTIDE SEQUENCE [LARGE SCALE GENOMIC DNA]</scope>
    <source>
        <strain evidence="1 2">HI1</strain>
    </source>
</reference>
<dbReference type="AlphaFoldDB" id="A0A0C1Q6K3"/>
<dbReference type="OrthoDB" id="6819935at2"/>
<accession>A0A0C1Q6K3</accession>
<dbReference type="Proteomes" id="UP000031327">
    <property type="component" value="Unassembled WGS sequence"/>
</dbReference>
<dbReference type="PROSITE" id="PS51257">
    <property type="entry name" value="PROKAR_LIPOPROTEIN"/>
    <property type="match status" value="1"/>
</dbReference>
<evidence type="ECO:0000313" key="1">
    <source>
        <dbReference type="EMBL" id="KID56281.1"/>
    </source>
</evidence>
<proteinExistence type="predicted"/>
<dbReference type="RefSeq" id="WP_039610853.1">
    <property type="nucleotide sequence ID" value="NZ_JWIC01000007.1"/>
</dbReference>